<organism evidence="2 3">
    <name type="scientific">Mycena belliarum</name>
    <dbReference type="NCBI Taxonomy" id="1033014"/>
    <lineage>
        <taxon>Eukaryota</taxon>
        <taxon>Fungi</taxon>
        <taxon>Dikarya</taxon>
        <taxon>Basidiomycota</taxon>
        <taxon>Agaricomycotina</taxon>
        <taxon>Agaricomycetes</taxon>
        <taxon>Agaricomycetidae</taxon>
        <taxon>Agaricales</taxon>
        <taxon>Marasmiineae</taxon>
        <taxon>Mycenaceae</taxon>
        <taxon>Mycena</taxon>
    </lineage>
</organism>
<comment type="caution">
    <text evidence="2">The sequence shown here is derived from an EMBL/GenBank/DDBJ whole genome shotgun (WGS) entry which is preliminary data.</text>
</comment>
<evidence type="ECO:0000313" key="2">
    <source>
        <dbReference type="EMBL" id="KAJ7100875.1"/>
    </source>
</evidence>
<dbReference type="EMBL" id="JARJCN010000005">
    <property type="protein sequence ID" value="KAJ7100875.1"/>
    <property type="molecule type" value="Genomic_DNA"/>
</dbReference>
<name>A0AAD6UEM6_9AGAR</name>
<evidence type="ECO:0000313" key="3">
    <source>
        <dbReference type="Proteomes" id="UP001222325"/>
    </source>
</evidence>
<evidence type="ECO:0000256" key="1">
    <source>
        <dbReference type="SAM" id="MobiDB-lite"/>
    </source>
</evidence>
<protein>
    <submittedName>
        <fullName evidence="2">Uncharacterized protein</fullName>
    </submittedName>
</protein>
<gene>
    <name evidence="2" type="ORF">B0H15DRAFT_817545</name>
</gene>
<reference evidence="2" key="1">
    <citation type="submission" date="2023-03" db="EMBL/GenBank/DDBJ databases">
        <title>Massive genome expansion in bonnet fungi (Mycena s.s.) driven by repeated elements and novel gene families across ecological guilds.</title>
        <authorList>
            <consortium name="Lawrence Berkeley National Laboratory"/>
            <person name="Harder C.B."/>
            <person name="Miyauchi S."/>
            <person name="Viragh M."/>
            <person name="Kuo A."/>
            <person name="Thoen E."/>
            <person name="Andreopoulos B."/>
            <person name="Lu D."/>
            <person name="Skrede I."/>
            <person name="Drula E."/>
            <person name="Henrissat B."/>
            <person name="Morin E."/>
            <person name="Kohler A."/>
            <person name="Barry K."/>
            <person name="LaButti K."/>
            <person name="Morin E."/>
            <person name="Salamov A."/>
            <person name="Lipzen A."/>
            <person name="Mereny Z."/>
            <person name="Hegedus B."/>
            <person name="Baldrian P."/>
            <person name="Stursova M."/>
            <person name="Weitz H."/>
            <person name="Taylor A."/>
            <person name="Grigoriev I.V."/>
            <person name="Nagy L.G."/>
            <person name="Martin F."/>
            <person name="Kauserud H."/>
        </authorList>
    </citation>
    <scope>NUCLEOTIDE SEQUENCE</scope>
    <source>
        <strain evidence="2">CBHHK173m</strain>
    </source>
</reference>
<keyword evidence="3" id="KW-1185">Reference proteome</keyword>
<feature type="region of interest" description="Disordered" evidence="1">
    <location>
        <begin position="1"/>
        <end position="32"/>
    </location>
</feature>
<dbReference type="Proteomes" id="UP001222325">
    <property type="component" value="Unassembled WGS sequence"/>
</dbReference>
<dbReference type="AlphaFoldDB" id="A0AAD6UEM6"/>
<proteinExistence type="predicted"/>
<sequence length="296" mass="33809">MHSSSQLEITTDSESKIADQMPLQGADDAKMDSGRRLLRTQGERRSNSLAFERRSMEKRLSEWVRLLPAAPREPYRKDSLHLPVDHYPRLEFVPLGQWNHEQAPMDTSLCQPELWSTRWDRCYLFSASLSFLIRSRGGLMIKEYFGLPGLIVPFAQCDLSSIHYYVFTLTGDPTYYYLGAEQMTVVHDLGTFETPADFWATASTHVDVLAGKQLSMVDPEAEKKTNMKFKQQRDLAGAIRRVKGDYEFNDIHAALADGQNWWDIFAADPKLSPILEHCKALVEEEKASMADLLKET</sequence>
<accession>A0AAD6UEM6</accession>
<feature type="compositionally biased region" description="Polar residues" evidence="1">
    <location>
        <begin position="1"/>
        <end position="12"/>
    </location>
</feature>